<protein>
    <submittedName>
        <fullName evidence="3">Putative Peptidase C19, ubiquitin carboxyl-terminal hydrolase 2 protein</fullName>
    </submittedName>
</protein>
<name>A0A0R0LZI7_9MICR</name>
<keyword evidence="1" id="KW-0812">Transmembrane</keyword>
<dbReference type="Proteomes" id="UP000051530">
    <property type="component" value="Unassembled WGS sequence"/>
</dbReference>
<reference evidence="3 4" key="1">
    <citation type="submission" date="2015-07" db="EMBL/GenBank/DDBJ databases">
        <title>The genome of Pseudoloma neurophilia, a relevant intracellular parasite of the zebrafish.</title>
        <authorList>
            <person name="Ndikumana S."/>
            <person name="Pelin A."/>
            <person name="Sanders J."/>
            <person name="Corradi N."/>
        </authorList>
    </citation>
    <scope>NUCLEOTIDE SEQUENCE [LARGE SCALE GENOMIC DNA]</scope>
    <source>
        <strain evidence="3 4">MK1</strain>
    </source>
</reference>
<feature type="transmembrane region" description="Helical" evidence="1">
    <location>
        <begin position="12"/>
        <end position="28"/>
    </location>
</feature>
<dbReference type="EMBL" id="LGUB01000884">
    <property type="protein sequence ID" value="KRH92500.1"/>
    <property type="molecule type" value="Genomic_DNA"/>
</dbReference>
<accession>A0A0R0LZI7</accession>
<sequence length="280" mass="33534">MFLSKNKLRYSLYFIFICLGIVMLFFLVKKLQELYNKVSIICILKNETNICYINAPVQLLFASVKFRNFILNHVKHNDSRIANLAKLFNQMIQHEKLDPLPYYKEIFKDNDQIKFNSSKGKFSQSTFEIVKLYVENFNEPHFFFDFVWHKPILINRNVFIYVNQPNKFLEPLHQRIKNCKKDEPMPEIIIFHLYGDAKCDEIKVPEIITVFPDISYKLQSQMIKTSGKDKITKVPIMHVYSNVKIGQKWYKIDDSHYEEIEDVNEKVFRNNETTFLIYER</sequence>
<dbReference type="InterPro" id="IPR028889">
    <property type="entry name" value="USP"/>
</dbReference>
<feature type="domain" description="USP" evidence="2">
    <location>
        <begin position="42"/>
        <end position="280"/>
    </location>
</feature>
<gene>
    <name evidence="3" type="ORF">M153_52060001153</name>
</gene>
<dbReference type="Gene3D" id="3.90.70.10">
    <property type="entry name" value="Cysteine proteinases"/>
    <property type="match status" value="1"/>
</dbReference>
<dbReference type="VEuPathDB" id="MicrosporidiaDB:M153_52060001153"/>
<evidence type="ECO:0000313" key="3">
    <source>
        <dbReference type="EMBL" id="KRH92500.1"/>
    </source>
</evidence>
<dbReference type="GO" id="GO:0016787">
    <property type="term" value="F:hydrolase activity"/>
    <property type="evidence" value="ECO:0007669"/>
    <property type="project" value="UniProtKB-KW"/>
</dbReference>
<evidence type="ECO:0000313" key="4">
    <source>
        <dbReference type="Proteomes" id="UP000051530"/>
    </source>
</evidence>
<keyword evidence="1" id="KW-0472">Membrane</keyword>
<dbReference type="InterPro" id="IPR038765">
    <property type="entry name" value="Papain-like_cys_pep_sf"/>
</dbReference>
<dbReference type="PROSITE" id="PS50235">
    <property type="entry name" value="USP_3"/>
    <property type="match status" value="1"/>
</dbReference>
<dbReference type="SUPFAM" id="SSF54001">
    <property type="entry name" value="Cysteine proteinases"/>
    <property type="match status" value="1"/>
</dbReference>
<keyword evidence="1" id="KW-1133">Transmembrane helix</keyword>
<evidence type="ECO:0000259" key="2">
    <source>
        <dbReference type="PROSITE" id="PS50235"/>
    </source>
</evidence>
<keyword evidence="4" id="KW-1185">Reference proteome</keyword>
<keyword evidence="3" id="KW-0378">Hydrolase</keyword>
<proteinExistence type="predicted"/>
<organism evidence="3 4">
    <name type="scientific">Pseudoloma neurophilia</name>
    <dbReference type="NCBI Taxonomy" id="146866"/>
    <lineage>
        <taxon>Eukaryota</taxon>
        <taxon>Fungi</taxon>
        <taxon>Fungi incertae sedis</taxon>
        <taxon>Microsporidia</taxon>
        <taxon>Pseudoloma</taxon>
    </lineage>
</organism>
<dbReference type="AlphaFoldDB" id="A0A0R0LZI7"/>
<comment type="caution">
    <text evidence="3">The sequence shown here is derived from an EMBL/GenBank/DDBJ whole genome shotgun (WGS) entry which is preliminary data.</text>
</comment>
<evidence type="ECO:0000256" key="1">
    <source>
        <dbReference type="SAM" id="Phobius"/>
    </source>
</evidence>